<dbReference type="InterPro" id="IPR002004">
    <property type="entry name" value="PABP_HYD_C"/>
</dbReference>
<dbReference type="SUPFAM" id="SSF63570">
    <property type="entry name" value="PABC (PABP) domain"/>
    <property type="match status" value="1"/>
</dbReference>
<feature type="compositionally biased region" description="Low complexity" evidence="1">
    <location>
        <begin position="33"/>
        <end position="44"/>
    </location>
</feature>
<accession>A0A1I8AAX6</accession>
<evidence type="ECO:0000256" key="1">
    <source>
        <dbReference type="SAM" id="MobiDB-lite"/>
    </source>
</evidence>
<sequence length="142" mass="15441">FGAVQAPYMVQGGGYGGQVGRRPGPGNGGMRGQQGQNPNYQGGNARPGQQNRMQGNAMPQGQPGVRPQVGQMGGKGQQQQAMYPAQYMGGARQGAPMMLEPLTTQRLAQANPQEQKQLLGERIYPLIQRCSSLERYERHCWI</sequence>
<organism evidence="3 4">
    <name type="scientific">Steinernema glaseri</name>
    <dbReference type="NCBI Taxonomy" id="37863"/>
    <lineage>
        <taxon>Eukaryota</taxon>
        <taxon>Metazoa</taxon>
        <taxon>Ecdysozoa</taxon>
        <taxon>Nematoda</taxon>
        <taxon>Chromadorea</taxon>
        <taxon>Rhabditida</taxon>
        <taxon>Tylenchina</taxon>
        <taxon>Panagrolaimomorpha</taxon>
        <taxon>Strongyloidoidea</taxon>
        <taxon>Steinernematidae</taxon>
        <taxon>Steinernema</taxon>
    </lineage>
</organism>
<evidence type="ECO:0000313" key="3">
    <source>
        <dbReference type="Proteomes" id="UP000095287"/>
    </source>
</evidence>
<reference evidence="4" key="1">
    <citation type="submission" date="2016-11" db="UniProtKB">
        <authorList>
            <consortium name="WormBaseParasite"/>
        </authorList>
    </citation>
    <scope>IDENTIFICATION</scope>
</reference>
<dbReference type="Gene3D" id="1.10.1900.10">
    <property type="entry name" value="c-terminal domain of poly(a) binding protein"/>
    <property type="match status" value="1"/>
</dbReference>
<feature type="region of interest" description="Disordered" evidence="1">
    <location>
        <begin position="11"/>
        <end position="81"/>
    </location>
</feature>
<name>A0A1I8AAX6_9BILA</name>
<feature type="compositionally biased region" description="Low complexity" evidence="1">
    <location>
        <begin position="58"/>
        <end position="70"/>
    </location>
</feature>
<dbReference type="Pfam" id="PF00658">
    <property type="entry name" value="MLLE"/>
    <property type="match status" value="1"/>
</dbReference>
<proteinExistence type="predicted"/>
<feature type="domain" description="PABC" evidence="2">
    <location>
        <begin position="107"/>
        <end position="129"/>
    </location>
</feature>
<feature type="compositionally biased region" description="Gly residues" evidence="1">
    <location>
        <begin position="11"/>
        <end position="32"/>
    </location>
</feature>
<dbReference type="WBParaSite" id="L893_g3876.t1">
    <property type="protein sequence ID" value="L893_g3876.t1"/>
    <property type="gene ID" value="L893_g3876"/>
</dbReference>
<evidence type="ECO:0000313" key="4">
    <source>
        <dbReference type="WBParaSite" id="L893_g3876.t1"/>
    </source>
</evidence>
<dbReference type="Proteomes" id="UP000095287">
    <property type="component" value="Unplaced"/>
</dbReference>
<dbReference type="AlphaFoldDB" id="A0A1I8AAX6"/>
<protein>
    <submittedName>
        <fullName evidence="4">QLQ domain-containing protein</fullName>
    </submittedName>
</protein>
<dbReference type="InterPro" id="IPR036053">
    <property type="entry name" value="PABP-dom"/>
</dbReference>
<evidence type="ECO:0000259" key="2">
    <source>
        <dbReference type="Pfam" id="PF00658"/>
    </source>
</evidence>
<dbReference type="GO" id="GO:0003723">
    <property type="term" value="F:RNA binding"/>
    <property type="evidence" value="ECO:0007669"/>
    <property type="project" value="InterPro"/>
</dbReference>
<keyword evidence="3" id="KW-1185">Reference proteome</keyword>